<keyword evidence="6" id="KW-0547">Nucleotide-binding</keyword>
<dbReference type="NCBIfam" id="TIGR01498">
    <property type="entry name" value="folK"/>
    <property type="match status" value="1"/>
</dbReference>
<gene>
    <name evidence="14" type="primary">folK</name>
    <name evidence="14" type="ORF">Pla8534_47090</name>
</gene>
<dbReference type="InterPro" id="IPR035907">
    <property type="entry name" value="Hppk_sf"/>
</dbReference>
<evidence type="ECO:0000256" key="3">
    <source>
        <dbReference type="ARBA" id="ARBA00013253"/>
    </source>
</evidence>
<sequence>MTVECLVSAGSNQGDRMATLQAAMQSLQTHPQITRLVSSDWCETVPAGGPGGQGAFLNGVVRLQTTLEPLALLHLLQRIENQQGRQRLERWGARTLDLDLLLYGEASLQTLELQVPHPRMAFRRFVLEPAAEVAPHLRHPTTGWSVQQLLQHLNESPRYAALAGGSAAQRRAIVLASVTGSDTRPLIAADAADAAKESQLSPGQELAAAWRRQVACLESALGDPPAASLRQSAEVAKEEDGGAVCWVSDFWIEQTWSESQHFLAEEAAAGPAMAKRAPMPPRSRLRPRLLVVVETNDPAETSRFARLNARLSLPDTGPMLRVPGDDPATAVRELSGALIAMQ</sequence>
<keyword evidence="5 14" id="KW-0808">Transferase</keyword>
<comment type="function">
    <text evidence="10">Catalyzes the transfer of pyrophosphate from adenosine triphosphate (ATP) to 6-hydroxymethyl-7,8-dihydropterin, an enzymatic step in folate biosynthesis pathway.</text>
</comment>
<proteinExistence type="inferred from homology"/>
<evidence type="ECO:0000313" key="15">
    <source>
        <dbReference type="Proteomes" id="UP000317648"/>
    </source>
</evidence>
<dbReference type="EC" id="2.7.6.3" evidence="3"/>
<dbReference type="Pfam" id="PF01288">
    <property type="entry name" value="HPPK"/>
    <property type="match status" value="1"/>
</dbReference>
<keyword evidence="9" id="KW-0289">Folate biosynthesis</keyword>
<keyword evidence="15" id="KW-1185">Reference proteome</keyword>
<dbReference type="GO" id="GO:0016301">
    <property type="term" value="F:kinase activity"/>
    <property type="evidence" value="ECO:0007669"/>
    <property type="project" value="UniProtKB-KW"/>
</dbReference>
<evidence type="ECO:0000256" key="12">
    <source>
        <dbReference type="ARBA" id="ARBA00033413"/>
    </source>
</evidence>
<evidence type="ECO:0000256" key="2">
    <source>
        <dbReference type="ARBA" id="ARBA00005810"/>
    </source>
</evidence>
<protein>
    <recommendedName>
        <fullName evidence="4">2-amino-4-hydroxy-6-hydroxymethyldihydropteridine pyrophosphokinase</fullName>
        <ecNumber evidence="3">2.7.6.3</ecNumber>
    </recommendedName>
    <alternativeName>
        <fullName evidence="11">6-hydroxymethyl-7,8-dihydropterin pyrophosphokinase</fullName>
    </alternativeName>
    <alternativeName>
        <fullName evidence="12">7,8-dihydro-6-hydroxymethylpterin-pyrophosphokinase</fullName>
    </alternativeName>
</protein>
<dbReference type="Gene3D" id="3.30.70.560">
    <property type="entry name" value="7,8-Dihydro-6-hydroxymethylpterin-pyrophosphokinase HPPK"/>
    <property type="match status" value="1"/>
</dbReference>
<reference evidence="14 15" key="1">
    <citation type="submission" date="2019-02" db="EMBL/GenBank/DDBJ databases">
        <title>Deep-cultivation of Planctomycetes and their phenomic and genomic characterization uncovers novel biology.</title>
        <authorList>
            <person name="Wiegand S."/>
            <person name="Jogler M."/>
            <person name="Boedeker C."/>
            <person name="Pinto D."/>
            <person name="Vollmers J."/>
            <person name="Rivas-Marin E."/>
            <person name="Kohn T."/>
            <person name="Peeters S.H."/>
            <person name="Heuer A."/>
            <person name="Rast P."/>
            <person name="Oberbeckmann S."/>
            <person name="Bunk B."/>
            <person name="Jeske O."/>
            <person name="Meyerdierks A."/>
            <person name="Storesund J.E."/>
            <person name="Kallscheuer N."/>
            <person name="Luecker S."/>
            <person name="Lage O.M."/>
            <person name="Pohl T."/>
            <person name="Merkel B.J."/>
            <person name="Hornburger P."/>
            <person name="Mueller R.-W."/>
            <person name="Bruemmer F."/>
            <person name="Labrenz M."/>
            <person name="Spormann A.M."/>
            <person name="Op den Camp H."/>
            <person name="Overmann J."/>
            <person name="Amann R."/>
            <person name="Jetten M.S.M."/>
            <person name="Mascher T."/>
            <person name="Medema M.H."/>
            <person name="Devos D.P."/>
            <person name="Kaster A.-K."/>
            <person name="Ovreas L."/>
            <person name="Rohde M."/>
            <person name="Galperin M.Y."/>
            <person name="Jogler C."/>
        </authorList>
    </citation>
    <scope>NUCLEOTIDE SEQUENCE [LARGE SCALE GENOMIC DNA]</scope>
    <source>
        <strain evidence="14 15">Pla85_3_4</strain>
    </source>
</reference>
<evidence type="ECO:0000256" key="5">
    <source>
        <dbReference type="ARBA" id="ARBA00022679"/>
    </source>
</evidence>
<keyword evidence="7 14" id="KW-0418">Kinase</keyword>
<keyword evidence="8" id="KW-0067">ATP-binding</keyword>
<dbReference type="InterPro" id="IPR000550">
    <property type="entry name" value="Hppk"/>
</dbReference>
<evidence type="ECO:0000256" key="1">
    <source>
        <dbReference type="ARBA" id="ARBA00005051"/>
    </source>
</evidence>
<dbReference type="Proteomes" id="UP000317648">
    <property type="component" value="Chromosome"/>
</dbReference>
<evidence type="ECO:0000256" key="7">
    <source>
        <dbReference type="ARBA" id="ARBA00022777"/>
    </source>
</evidence>
<evidence type="ECO:0000256" key="6">
    <source>
        <dbReference type="ARBA" id="ARBA00022741"/>
    </source>
</evidence>
<name>A0A518DYG9_9BACT</name>
<comment type="pathway">
    <text evidence="1">Cofactor biosynthesis; tetrahydrofolate biosynthesis; 2-amino-4-hydroxy-6-hydroxymethyl-7,8-dihydropteridine diphosphate from 7,8-dihydroneopterin triphosphate: step 4/4.</text>
</comment>
<evidence type="ECO:0000256" key="9">
    <source>
        <dbReference type="ARBA" id="ARBA00022909"/>
    </source>
</evidence>
<dbReference type="GO" id="GO:0046654">
    <property type="term" value="P:tetrahydrofolate biosynthetic process"/>
    <property type="evidence" value="ECO:0007669"/>
    <property type="project" value="UniProtKB-UniPathway"/>
</dbReference>
<dbReference type="PROSITE" id="PS00794">
    <property type="entry name" value="HPPK"/>
    <property type="match status" value="1"/>
</dbReference>
<feature type="domain" description="7,8-dihydro-6-hydroxymethylpterin-pyrophosphokinase" evidence="13">
    <location>
        <begin position="90"/>
        <end position="101"/>
    </location>
</feature>
<comment type="similarity">
    <text evidence="2">Belongs to the HPPK family.</text>
</comment>
<accession>A0A518DYG9</accession>
<dbReference type="CDD" id="cd00483">
    <property type="entry name" value="HPPK"/>
    <property type="match status" value="1"/>
</dbReference>
<evidence type="ECO:0000259" key="13">
    <source>
        <dbReference type="PROSITE" id="PS00794"/>
    </source>
</evidence>
<evidence type="ECO:0000256" key="10">
    <source>
        <dbReference type="ARBA" id="ARBA00029409"/>
    </source>
</evidence>
<dbReference type="RefSeq" id="WP_145055576.1">
    <property type="nucleotide sequence ID" value="NZ_CP036433.1"/>
</dbReference>
<dbReference type="GO" id="GO:0003848">
    <property type="term" value="F:2-amino-4-hydroxy-6-hydroxymethyldihydropteridine diphosphokinase activity"/>
    <property type="evidence" value="ECO:0007669"/>
    <property type="project" value="UniProtKB-EC"/>
</dbReference>
<dbReference type="GO" id="GO:0005524">
    <property type="term" value="F:ATP binding"/>
    <property type="evidence" value="ECO:0007669"/>
    <property type="project" value="UniProtKB-KW"/>
</dbReference>
<dbReference type="PANTHER" id="PTHR43071:SF1">
    <property type="entry name" value="2-AMINO-4-HYDROXY-6-HYDROXYMETHYLDIHYDROPTERIDINE PYROPHOSPHOKINASE"/>
    <property type="match status" value="1"/>
</dbReference>
<dbReference type="GO" id="GO:0046656">
    <property type="term" value="P:folic acid biosynthetic process"/>
    <property type="evidence" value="ECO:0007669"/>
    <property type="project" value="UniProtKB-KW"/>
</dbReference>
<dbReference type="EMBL" id="CP036433">
    <property type="protein sequence ID" value="QDU96887.1"/>
    <property type="molecule type" value="Genomic_DNA"/>
</dbReference>
<dbReference type="PANTHER" id="PTHR43071">
    <property type="entry name" value="2-AMINO-4-HYDROXY-6-HYDROXYMETHYLDIHYDROPTERIDINE PYROPHOSPHOKINASE"/>
    <property type="match status" value="1"/>
</dbReference>
<evidence type="ECO:0000256" key="4">
    <source>
        <dbReference type="ARBA" id="ARBA00016218"/>
    </source>
</evidence>
<evidence type="ECO:0000313" key="14">
    <source>
        <dbReference type="EMBL" id="QDU96887.1"/>
    </source>
</evidence>
<dbReference type="SUPFAM" id="SSF55083">
    <property type="entry name" value="6-hydroxymethyl-7,8-dihydropterin pyrophosphokinase, HPPK"/>
    <property type="match status" value="1"/>
</dbReference>
<dbReference type="UniPathway" id="UPA00077">
    <property type="reaction ID" value="UER00155"/>
</dbReference>
<organism evidence="14 15">
    <name type="scientific">Lignipirellula cremea</name>
    <dbReference type="NCBI Taxonomy" id="2528010"/>
    <lineage>
        <taxon>Bacteria</taxon>
        <taxon>Pseudomonadati</taxon>
        <taxon>Planctomycetota</taxon>
        <taxon>Planctomycetia</taxon>
        <taxon>Pirellulales</taxon>
        <taxon>Pirellulaceae</taxon>
        <taxon>Lignipirellula</taxon>
    </lineage>
</organism>
<evidence type="ECO:0000256" key="11">
    <source>
        <dbReference type="ARBA" id="ARBA00029766"/>
    </source>
</evidence>
<dbReference type="OrthoDB" id="9808041at2"/>
<evidence type="ECO:0000256" key="8">
    <source>
        <dbReference type="ARBA" id="ARBA00022840"/>
    </source>
</evidence>
<dbReference type="AlphaFoldDB" id="A0A518DYG9"/>
<dbReference type="KEGG" id="lcre:Pla8534_47090"/>